<keyword evidence="2" id="KW-0732">Signal</keyword>
<feature type="compositionally biased region" description="Low complexity" evidence="1">
    <location>
        <begin position="34"/>
        <end position="52"/>
    </location>
</feature>
<evidence type="ECO:0000313" key="4">
    <source>
        <dbReference type="Proteomes" id="UP000676194"/>
    </source>
</evidence>
<feature type="chain" id="PRO_5033992851" evidence="2">
    <location>
        <begin position="22"/>
        <end position="126"/>
    </location>
</feature>
<protein>
    <submittedName>
        <fullName evidence="3">Uncharacterized protein</fullName>
    </submittedName>
</protein>
<dbReference type="Proteomes" id="UP000676194">
    <property type="component" value="Chromosome"/>
</dbReference>
<reference evidence="3" key="1">
    <citation type="submission" date="2021-05" db="EMBL/GenBank/DDBJ databases">
        <title>Complete genome sequence of the cellulolytic planctomycete Telmatocola sphagniphila SP2T and characterization of the first cellulase from planctomycetes.</title>
        <authorList>
            <person name="Rakitin A.L."/>
            <person name="Beletsky A.V."/>
            <person name="Naumoff D.G."/>
            <person name="Kulichevskaya I.S."/>
            <person name="Mardanov A.V."/>
            <person name="Ravin N.V."/>
            <person name="Dedysh S.N."/>
        </authorList>
    </citation>
    <scope>NUCLEOTIDE SEQUENCE</scope>
    <source>
        <strain evidence="3">SP2T</strain>
    </source>
</reference>
<keyword evidence="4" id="KW-1185">Reference proteome</keyword>
<feature type="signal peptide" evidence="2">
    <location>
        <begin position="1"/>
        <end position="21"/>
    </location>
</feature>
<dbReference type="AlphaFoldDB" id="A0A8E6B7M2"/>
<evidence type="ECO:0000256" key="1">
    <source>
        <dbReference type="SAM" id="MobiDB-lite"/>
    </source>
</evidence>
<organism evidence="3 4">
    <name type="scientific">Telmatocola sphagniphila</name>
    <dbReference type="NCBI Taxonomy" id="1123043"/>
    <lineage>
        <taxon>Bacteria</taxon>
        <taxon>Pseudomonadati</taxon>
        <taxon>Planctomycetota</taxon>
        <taxon>Planctomycetia</taxon>
        <taxon>Gemmatales</taxon>
        <taxon>Gemmataceae</taxon>
    </lineage>
</organism>
<dbReference type="RefSeq" id="WP_213498276.1">
    <property type="nucleotide sequence ID" value="NZ_CP074694.1"/>
</dbReference>
<dbReference type="EMBL" id="CP074694">
    <property type="protein sequence ID" value="QVL33387.1"/>
    <property type="molecule type" value="Genomic_DNA"/>
</dbReference>
<name>A0A8E6B7M2_9BACT</name>
<evidence type="ECO:0000256" key="2">
    <source>
        <dbReference type="SAM" id="SignalP"/>
    </source>
</evidence>
<gene>
    <name evidence="3" type="ORF">KIH39_05595</name>
</gene>
<sequence>MIRFMFLSAAVLCCMSTRSQAQNLTQTPNLPAQSTVNTSSFNNSSNNVSGVSTSPGFFTRLYRSVWGSSSSTIQTGSSTFPGPAPTNTLKVLGPLPPIMGTTTSFPIPVVPGTLGPVALPKSGTGN</sequence>
<evidence type="ECO:0000313" key="3">
    <source>
        <dbReference type="EMBL" id="QVL33387.1"/>
    </source>
</evidence>
<feature type="region of interest" description="Disordered" evidence="1">
    <location>
        <begin position="23"/>
        <end position="52"/>
    </location>
</feature>
<feature type="compositionally biased region" description="Polar residues" evidence="1">
    <location>
        <begin position="23"/>
        <end position="33"/>
    </location>
</feature>
<dbReference type="KEGG" id="tsph:KIH39_05595"/>
<accession>A0A8E6B7M2</accession>
<proteinExistence type="predicted"/>